<evidence type="ECO:0000313" key="1">
    <source>
        <dbReference type="EMBL" id="EEH63267.1"/>
    </source>
</evidence>
<keyword evidence="2" id="KW-1185">Reference proteome</keyword>
<dbReference type="RefSeq" id="WP_006546965.1">
    <property type="nucleotide sequence ID" value="NZ_DS999544.1"/>
</dbReference>
<accession>C0W253</accession>
<organism evidence="1 2">
    <name type="scientific">Gleimia coleocanis DSM 15436</name>
    <dbReference type="NCBI Taxonomy" id="525245"/>
    <lineage>
        <taxon>Bacteria</taxon>
        <taxon>Bacillati</taxon>
        <taxon>Actinomycetota</taxon>
        <taxon>Actinomycetes</taxon>
        <taxon>Actinomycetales</taxon>
        <taxon>Actinomycetaceae</taxon>
        <taxon>Gleimia</taxon>
    </lineage>
</organism>
<dbReference type="AlphaFoldDB" id="C0W253"/>
<protein>
    <recommendedName>
        <fullName evidence="3">DUF559 domain-containing protein</fullName>
    </recommendedName>
</protein>
<comment type="caution">
    <text evidence="1">The sequence shown here is derived from an EMBL/GenBank/DDBJ whole genome shotgun (WGS) entry which is preliminary data.</text>
</comment>
<reference evidence="1 2" key="1">
    <citation type="submission" date="2009-01" db="EMBL/GenBank/DDBJ databases">
        <authorList>
            <person name="Qin X."/>
            <person name="Bachman B."/>
            <person name="Battles P."/>
            <person name="Bell A."/>
            <person name="Bess C."/>
            <person name="Bickham C."/>
            <person name="Chaboub L."/>
            <person name="Chen D."/>
            <person name="Coyle M."/>
            <person name="Deiros D.R."/>
            <person name="Dinh H."/>
            <person name="Forbes L."/>
            <person name="Fowler G."/>
            <person name="Francisco L."/>
            <person name="Fu Q."/>
            <person name="Gubbala S."/>
            <person name="Hale W."/>
            <person name="Han Y."/>
            <person name="Hemphill L."/>
            <person name="Highlander S.K."/>
            <person name="Hirani K."/>
            <person name="Hogues M."/>
            <person name="Jackson L."/>
            <person name="Jakkamsetti A."/>
            <person name="Javaid M."/>
            <person name="Jiang H."/>
            <person name="Korchina V."/>
            <person name="Kovar C."/>
            <person name="Lara F."/>
            <person name="Lee S."/>
            <person name="Mata R."/>
            <person name="Mathew T."/>
            <person name="Moen C."/>
            <person name="Morales K."/>
            <person name="Munidasa M."/>
            <person name="Nazareth L."/>
            <person name="Ngo R."/>
            <person name="Nguyen L."/>
            <person name="Okwuonu G."/>
            <person name="Ongeri F."/>
            <person name="Patil S."/>
            <person name="Petrosino J."/>
            <person name="Pham C."/>
            <person name="Pham P."/>
            <person name="Pu L.-L."/>
            <person name="Puazo M."/>
            <person name="Raj R."/>
            <person name="Reid J."/>
            <person name="Rouhana J."/>
            <person name="Saada N."/>
            <person name="Shang Y."/>
            <person name="Simmons D."/>
            <person name="Thornton R."/>
            <person name="Warren J."/>
            <person name="Weissenberger G."/>
            <person name="Zhang J."/>
            <person name="Zhang L."/>
            <person name="Zhou C."/>
            <person name="Zhu D."/>
            <person name="Muzny D."/>
            <person name="Worley K."/>
            <person name="Gibbs R."/>
        </authorList>
    </citation>
    <scope>NUCLEOTIDE SEQUENCE [LARGE SCALE GENOMIC DNA]</scope>
    <source>
        <strain evidence="1 2">DSM 15436</strain>
    </source>
</reference>
<evidence type="ECO:0000313" key="2">
    <source>
        <dbReference type="Proteomes" id="UP000010301"/>
    </source>
</evidence>
<dbReference type="EMBL" id="ACFG01000037">
    <property type="protein sequence ID" value="EEH63267.1"/>
    <property type="molecule type" value="Genomic_DNA"/>
</dbReference>
<dbReference type="OrthoDB" id="3258696at2"/>
<dbReference type="HOGENOM" id="CLU_856937_0_0_11"/>
<dbReference type="Proteomes" id="UP000010301">
    <property type="component" value="Unassembled WGS sequence"/>
</dbReference>
<proteinExistence type="predicted"/>
<name>C0W253_9ACTO</name>
<evidence type="ECO:0008006" key="3">
    <source>
        <dbReference type="Google" id="ProtNLM"/>
    </source>
</evidence>
<gene>
    <name evidence="1" type="ORF">HMPREF0044_1506</name>
</gene>
<sequence length="324" mass="37642">MPKQVLLPPCPRINGPLSAETLIRKPLFRGTELILTENTPAWHLTRYKLLKLAEHTLKFSRAETALTGQTAALAYVLPTFNQQMVIEICYLQVNKSGNSHVGTTSTNATTKVKRKQRNYPIEAIDEINGLRVLRWDYFIIELLSQTDVRTAMINANALIRKIFQVERETAATLKQKLPEIQQYLLNLCQQYAPKKYRKRIMRRLNWINPLCESILESLTFVALLQLNLEVISQASVKYGSTTYWLDFLWIDKRGRERYVGIECDGFEKQADSQYFFREDYRESAIKVQGIDLVRYNSKQIMDIRFVEVLASELSVPIRRSLKNM</sequence>